<protein>
    <submittedName>
        <fullName evidence="1">Uncharacterized protein</fullName>
    </submittedName>
</protein>
<sequence length="89" mass="9658">MDTASKSLAAFKKYLEREPSTAEDFAKGFTFACGFSAGQTELKPELDALVKLLDGALTCAPSLLNMPLGKQIHDTISRYREDGIISTQS</sequence>
<accession>A0A106QD35</accession>
<organism evidence="1 2">
    <name type="scientific">Burkholderia ubonensis</name>
    <dbReference type="NCBI Taxonomy" id="101571"/>
    <lineage>
        <taxon>Bacteria</taxon>
        <taxon>Pseudomonadati</taxon>
        <taxon>Pseudomonadota</taxon>
        <taxon>Betaproteobacteria</taxon>
        <taxon>Burkholderiales</taxon>
        <taxon>Burkholderiaceae</taxon>
        <taxon>Burkholderia</taxon>
        <taxon>Burkholderia cepacia complex</taxon>
    </lineage>
</organism>
<dbReference type="AlphaFoldDB" id="A0A106QD35"/>
<comment type="caution">
    <text evidence="1">The sequence shown here is derived from an EMBL/GenBank/DDBJ whole genome shotgun (WGS) entry which is preliminary data.</text>
</comment>
<evidence type="ECO:0000313" key="2">
    <source>
        <dbReference type="Proteomes" id="UP000060630"/>
    </source>
</evidence>
<reference evidence="1 2" key="1">
    <citation type="submission" date="2015-11" db="EMBL/GenBank/DDBJ databases">
        <title>Expanding the genomic diversity of Burkholderia species for the development of highly accurate diagnostics.</title>
        <authorList>
            <person name="Sahl J."/>
            <person name="Keim P."/>
            <person name="Wagner D."/>
        </authorList>
    </citation>
    <scope>NUCLEOTIDE SEQUENCE [LARGE SCALE GENOMIC DNA]</scope>
    <source>
        <strain evidence="1 2">MSMB2087WGS</strain>
    </source>
</reference>
<name>A0A106QD35_9BURK</name>
<proteinExistence type="predicted"/>
<gene>
    <name evidence="1" type="ORF">WL29_22055</name>
</gene>
<evidence type="ECO:0000313" key="1">
    <source>
        <dbReference type="EMBL" id="KWA84053.1"/>
    </source>
</evidence>
<dbReference type="Proteomes" id="UP000060630">
    <property type="component" value="Unassembled WGS sequence"/>
</dbReference>
<dbReference type="RefSeq" id="WP_060192451.1">
    <property type="nucleotide sequence ID" value="NZ_LPHD01000049.1"/>
</dbReference>
<dbReference type="EMBL" id="LPHD01000049">
    <property type="protein sequence ID" value="KWA84053.1"/>
    <property type="molecule type" value="Genomic_DNA"/>
</dbReference>